<feature type="transmembrane region" description="Helical" evidence="5">
    <location>
        <begin position="55"/>
        <end position="75"/>
    </location>
</feature>
<sequence>MWWILRAPAARVTGEWDVDADARRRELTSVANDGIISSAAIVQGLASAGATGVEAMVGVVALMAVGMLTTAGTALSEATAERNSQLAIVESERALLELSPEEEFEELVTLYERKGLSGPTARRVARELTDRDALAAQLDAEFDLDDVAPARWPWVFAGRSALAFLLGSLGPLLVLLVTPGWARGEVTVAAVALSLVISGFIGSRSEHTSAWVSIARTVVIGFVVLGISTLAGTLVMF</sequence>
<evidence type="ECO:0000256" key="4">
    <source>
        <dbReference type="ARBA" id="ARBA00023136"/>
    </source>
</evidence>
<dbReference type="Proteomes" id="UP000275356">
    <property type="component" value="Unassembled WGS sequence"/>
</dbReference>
<keyword evidence="7" id="KW-1185">Reference proteome</keyword>
<organism evidence="6 7">
    <name type="scientific">Salana multivorans</name>
    <dbReference type="NCBI Taxonomy" id="120377"/>
    <lineage>
        <taxon>Bacteria</taxon>
        <taxon>Bacillati</taxon>
        <taxon>Actinomycetota</taxon>
        <taxon>Actinomycetes</taxon>
        <taxon>Micrococcales</taxon>
        <taxon>Beutenbergiaceae</taxon>
        <taxon>Salana</taxon>
    </lineage>
</organism>
<dbReference type="EMBL" id="RKHQ01000001">
    <property type="protein sequence ID" value="ROR97658.1"/>
    <property type="molecule type" value="Genomic_DNA"/>
</dbReference>
<dbReference type="Pfam" id="PF01988">
    <property type="entry name" value="VIT1"/>
    <property type="match status" value="1"/>
</dbReference>
<dbReference type="RefSeq" id="WP_170169442.1">
    <property type="nucleotide sequence ID" value="NZ_CALFQU010000018.1"/>
</dbReference>
<feature type="transmembrane region" description="Helical" evidence="5">
    <location>
        <begin position="214"/>
        <end position="236"/>
    </location>
</feature>
<evidence type="ECO:0000256" key="5">
    <source>
        <dbReference type="SAM" id="Phobius"/>
    </source>
</evidence>
<dbReference type="InterPro" id="IPR008217">
    <property type="entry name" value="Ccc1_fam"/>
</dbReference>
<proteinExistence type="predicted"/>
<comment type="caution">
    <text evidence="6">The sequence shown here is derived from an EMBL/GenBank/DDBJ whole genome shotgun (WGS) entry which is preliminary data.</text>
</comment>
<gene>
    <name evidence="6" type="ORF">EDD28_2260</name>
</gene>
<keyword evidence="4 5" id="KW-0472">Membrane</keyword>
<dbReference type="GO" id="GO:0030026">
    <property type="term" value="P:intracellular manganese ion homeostasis"/>
    <property type="evidence" value="ECO:0007669"/>
    <property type="project" value="InterPro"/>
</dbReference>
<dbReference type="AlphaFoldDB" id="A0A3N2DDC2"/>
<evidence type="ECO:0000313" key="6">
    <source>
        <dbReference type="EMBL" id="ROR97658.1"/>
    </source>
</evidence>
<dbReference type="GO" id="GO:0012505">
    <property type="term" value="C:endomembrane system"/>
    <property type="evidence" value="ECO:0007669"/>
    <property type="project" value="UniProtKB-SubCell"/>
</dbReference>
<comment type="subcellular location">
    <subcellularLocation>
        <location evidence="1">Endomembrane system</location>
        <topology evidence="1">Multi-pass membrane protein</topology>
    </subcellularLocation>
</comment>
<evidence type="ECO:0000256" key="3">
    <source>
        <dbReference type="ARBA" id="ARBA00022989"/>
    </source>
</evidence>
<feature type="transmembrane region" description="Helical" evidence="5">
    <location>
        <begin position="161"/>
        <end position="180"/>
    </location>
</feature>
<keyword evidence="2 5" id="KW-0812">Transmembrane</keyword>
<evidence type="ECO:0000256" key="1">
    <source>
        <dbReference type="ARBA" id="ARBA00004127"/>
    </source>
</evidence>
<protein>
    <submittedName>
        <fullName evidence="6">VIT1/CCC1 family predicted Fe2+/Mn2+ transporter</fullName>
    </submittedName>
</protein>
<accession>A0A3N2DDC2</accession>
<dbReference type="GO" id="GO:0005384">
    <property type="term" value="F:manganese ion transmembrane transporter activity"/>
    <property type="evidence" value="ECO:0007669"/>
    <property type="project" value="InterPro"/>
</dbReference>
<keyword evidence="3 5" id="KW-1133">Transmembrane helix</keyword>
<reference evidence="6 7" key="1">
    <citation type="submission" date="2018-11" db="EMBL/GenBank/DDBJ databases">
        <title>Sequencing the genomes of 1000 actinobacteria strains.</title>
        <authorList>
            <person name="Klenk H.-P."/>
        </authorList>
    </citation>
    <scope>NUCLEOTIDE SEQUENCE [LARGE SCALE GENOMIC DNA]</scope>
    <source>
        <strain evidence="6 7">DSM 13521</strain>
    </source>
</reference>
<evidence type="ECO:0000313" key="7">
    <source>
        <dbReference type="Proteomes" id="UP000275356"/>
    </source>
</evidence>
<evidence type="ECO:0000256" key="2">
    <source>
        <dbReference type="ARBA" id="ARBA00022692"/>
    </source>
</evidence>
<name>A0A3N2DDC2_9MICO</name>
<feature type="transmembrane region" description="Helical" evidence="5">
    <location>
        <begin position="186"/>
        <end position="202"/>
    </location>
</feature>
<dbReference type="PANTHER" id="PTHR31851">
    <property type="entry name" value="FE(2+)/MN(2+) TRANSPORTER PCL1"/>
    <property type="match status" value="1"/>
</dbReference>